<organism evidence="2 3">
    <name type="scientific">Streptococcus danieliae</name>
    <dbReference type="NCBI Taxonomy" id="747656"/>
    <lineage>
        <taxon>Bacteria</taxon>
        <taxon>Bacillati</taxon>
        <taxon>Bacillota</taxon>
        <taxon>Bacilli</taxon>
        <taxon>Lactobacillales</taxon>
        <taxon>Streptococcaceae</taxon>
        <taxon>Streptococcus</taxon>
    </lineage>
</organism>
<comment type="caution">
    <text evidence="2">The sequence shown here is derived from an EMBL/GenBank/DDBJ whole genome shotgun (WGS) entry which is preliminary data.</text>
</comment>
<evidence type="ECO:0000259" key="1">
    <source>
        <dbReference type="PROSITE" id="PS51831"/>
    </source>
</evidence>
<dbReference type="InterPro" id="IPR006674">
    <property type="entry name" value="HD_domain"/>
</dbReference>
<dbReference type="Pfam" id="PF01966">
    <property type="entry name" value="HD"/>
    <property type="match status" value="1"/>
</dbReference>
<proteinExistence type="predicted"/>
<dbReference type="PANTHER" id="PTHR33594:SF1">
    <property type="entry name" value="HD_PDEASE DOMAIN-CONTAINING PROTEIN"/>
    <property type="match status" value="1"/>
</dbReference>
<dbReference type="PROSITE" id="PS51831">
    <property type="entry name" value="HD"/>
    <property type="match status" value="1"/>
</dbReference>
<dbReference type="RefSeq" id="WP_160332888.1">
    <property type="nucleotide sequence ID" value="NZ_WSRS01000041.1"/>
</dbReference>
<dbReference type="EMBL" id="WSRS01000041">
    <property type="protein sequence ID" value="MVX59099.1"/>
    <property type="molecule type" value="Genomic_DNA"/>
</dbReference>
<accession>A0A7X3G8J3</accession>
<sequence>MTNKQAILEKARAYVFQELNGEVSGHDWWHIHRVTNLARTIAQKEGADLFICELAALLHDLADGKLNETEAIGLQKVQTWLAINGLETQDQDHIMDIIEHLSFKGGNQTQTVSTLEGQVVQDADRLDALGAIGIARTMAYSGHTGRPIHDPAMQPREQLTLEEYRSGQDTAIMHFYEKLLKLKDRMNTTTAKELAQERHQFLETYLEQFYGKRPITRYLPIK</sequence>
<dbReference type="SUPFAM" id="SSF109604">
    <property type="entry name" value="HD-domain/PDEase-like"/>
    <property type="match status" value="1"/>
</dbReference>
<dbReference type="AlphaFoldDB" id="A0A7X3G8J3"/>
<dbReference type="OrthoDB" id="9797344at2"/>
<gene>
    <name evidence="2" type="ORF">E5983_05490</name>
</gene>
<dbReference type="Proteomes" id="UP000461595">
    <property type="component" value="Unassembled WGS sequence"/>
</dbReference>
<evidence type="ECO:0000313" key="2">
    <source>
        <dbReference type="EMBL" id="MVX59099.1"/>
    </source>
</evidence>
<reference evidence="2 3" key="1">
    <citation type="submission" date="2019-12" db="EMBL/GenBank/DDBJ databases">
        <title>Microbes associate with the intestines of laboratory mice.</title>
        <authorList>
            <person name="Navarre W."/>
            <person name="Wong E."/>
        </authorList>
    </citation>
    <scope>NUCLEOTIDE SEQUENCE [LARGE SCALE GENOMIC DNA]</scope>
    <source>
        <strain evidence="2 3">NM51_B2-22</strain>
    </source>
</reference>
<dbReference type="Gene3D" id="1.20.58.1910">
    <property type="match status" value="1"/>
</dbReference>
<feature type="domain" description="HD" evidence="1">
    <location>
        <begin position="27"/>
        <end position="129"/>
    </location>
</feature>
<protein>
    <submittedName>
        <fullName evidence="2">HD domain-containing protein</fullName>
    </submittedName>
</protein>
<dbReference type="Gene3D" id="1.10.472.50">
    <property type="entry name" value="HD-domain/PDEase-like"/>
    <property type="match status" value="1"/>
</dbReference>
<dbReference type="SMART" id="SM00471">
    <property type="entry name" value="HDc"/>
    <property type="match status" value="1"/>
</dbReference>
<dbReference type="PANTHER" id="PTHR33594">
    <property type="entry name" value="SUPERFAMILY HYDROLASE, PUTATIVE (AFU_ORTHOLOGUE AFUA_1G03035)-RELATED"/>
    <property type="match status" value="1"/>
</dbReference>
<evidence type="ECO:0000313" key="3">
    <source>
        <dbReference type="Proteomes" id="UP000461595"/>
    </source>
</evidence>
<dbReference type="InterPro" id="IPR003607">
    <property type="entry name" value="HD/PDEase_dom"/>
</dbReference>
<dbReference type="CDD" id="cd00077">
    <property type="entry name" value="HDc"/>
    <property type="match status" value="1"/>
</dbReference>
<name>A0A7X3G8J3_9STRE</name>